<dbReference type="OrthoDB" id="167738at2759"/>
<feature type="compositionally biased region" description="Polar residues" evidence="1">
    <location>
        <begin position="179"/>
        <end position="190"/>
    </location>
</feature>
<organism evidence="2 3">
    <name type="scientific">Plasmopara halstedii</name>
    <name type="common">Downy mildew of sunflower</name>
    <dbReference type="NCBI Taxonomy" id="4781"/>
    <lineage>
        <taxon>Eukaryota</taxon>
        <taxon>Sar</taxon>
        <taxon>Stramenopiles</taxon>
        <taxon>Oomycota</taxon>
        <taxon>Peronosporomycetes</taxon>
        <taxon>Peronosporales</taxon>
        <taxon>Peronosporaceae</taxon>
        <taxon>Plasmopara</taxon>
    </lineage>
</organism>
<feature type="compositionally biased region" description="Low complexity" evidence="1">
    <location>
        <begin position="589"/>
        <end position="600"/>
    </location>
</feature>
<dbReference type="Proteomes" id="UP000054928">
    <property type="component" value="Unassembled WGS sequence"/>
</dbReference>
<feature type="compositionally biased region" description="Acidic residues" evidence="1">
    <location>
        <begin position="530"/>
        <end position="547"/>
    </location>
</feature>
<evidence type="ECO:0000313" key="2">
    <source>
        <dbReference type="EMBL" id="CEG39464.1"/>
    </source>
</evidence>
<feature type="region of interest" description="Disordered" evidence="1">
    <location>
        <begin position="413"/>
        <end position="645"/>
    </location>
</feature>
<feature type="region of interest" description="Disordered" evidence="1">
    <location>
        <begin position="254"/>
        <end position="301"/>
    </location>
</feature>
<feature type="compositionally biased region" description="Polar residues" evidence="1">
    <location>
        <begin position="278"/>
        <end position="293"/>
    </location>
</feature>
<dbReference type="GeneID" id="36404764"/>
<reference evidence="3" key="1">
    <citation type="submission" date="2014-09" db="EMBL/GenBank/DDBJ databases">
        <authorList>
            <person name="Sharma Rahul"/>
            <person name="Thines Marco"/>
        </authorList>
    </citation>
    <scope>NUCLEOTIDE SEQUENCE [LARGE SCALE GENOMIC DNA]</scope>
</reference>
<proteinExistence type="predicted"/>
<evidence type="ECO:0000313" key="3">
    <source>
        <dbReference type="Proteomes" id="UP000054928"/>
    </source>
</evidence>
<name>A0A0P1AEI4_PLAHL</name>
<feature type="compositionally biased region" description="Low complexity" evidence="1">
    <location>
        <begin position="339"/>
        <end position="355"/>
    </location>
</feature>
<keyword evidence="3" id="KW-1185">Reference proteome</keyword>
<feature type="region of interest" description="Disordered" evidence="1">
    <location>
        <begin position="311"/>
        <end position="330"/>
    </location>
</feature>
<dbReference type="EMBL" id="CCYD01000428">
    <property type="protein sequence ID" value="CEG39464.1"/>
    <property type="molecule type" value="Genomic_DNA"/>
</dbReference>
<dbReference type="RefSeq" id="XP_024575833.1">
    <property type="nucleotide sequence ID" value="XM_024725013.1"/>
</dbReference>
<dbReference type="AlphaFoldDB" id="A0A0P1AEI4"/>
<feature type="compositionally biased region" description="Polar residues" evidence="1">
    <location>
        <begin position="420"/>
        <end position="430"/>
    </location>
</feature>
<feature type="region of interest" description="Disordered" evidence="1">
    <location>
        <begin position="167"/>
        <end position="190"/>
    </location>
</feature>
<feature type="region of interest" description="Disordered" evidence="1">
    <location>
        <begin position="339"/>
        <end position="398"/>
    </location>
</feature>
<accession>A0A0P1AEI4</accession>
<dbReference type="OMA" id="SHATMNR"/>
<protein>
    <submittedName>
        <fullName evidence="2">Uncharacterized protein</fullName>
    </submittedName>
</protein>
<evidence type="ECO:0000256" key="1">
    <source>
        <dbReference type="SAM" id="MobiDB-lite"/>
    </source>
</evidence>
<sequence>MNTYTYKLLNIAKLKFSPTYAQSRVRLQKDETSMASNELASILARRRAKAGGESEAPIPLVEQSTSPAMASTPMATKSSIAERIALLKQQNEAADVAAPAPAVPQSNILTPESTKLSQSTGSSVLDIGNEKAAAKAMDTSAITASKEETGTGKTLSKIQQLQGSLGIGMNSFGRPKGPSSGNRSGQRESIMSTGEEHYGHTQHAMGVAMPGLTGSAIPMPGLVKSNFRLPGTAGGDLQSTETSANLDNSHATMNRVAGPKRRGPMRPPPGAFRLPTTAAPSLDNSEPAQSLVNESAEVTAPSRDEGFELKASKAPVQVSPPPAPDSLYANPASKIQHNVVSSASASTNATSPAASLRKLPEPEAIPPMKPYQIQDDDPYAPKYDDSSEQNRYAPTGFPSALMANFSMDELTIDKPVSRPAATSTPKNEPTSDILLSRPTPESTRSEPAHTPALVSASNRYPSPSPASEPVPLEVSPHVPVPMAPTASPSPVFVTSTPLTTPAPTPAPESTPKAMAEEKPTSSLALFGGTADDDNSSESDWSDEDNDGENQSLFGAQDEAPKLAAPAPVSSTSSQPKPESHEATSLFGGPASTAAMSASPAHGFVRATPSQPAIPPAPYSSLFGRAASNSSESDSDSDDASNLFGA</sequence>